<dbReference type="PANTHER" id="PTHR31956:SF1">
    <property type="entry name" value="NON-SPECIFIC PHOSPHOLIPASE C1"/>
    <property type="match status" value="1"/>
</dbReference>
<keyword evidence="3" id="KW-0732">Signal</keyword>
<name>A0ABQ4LCQ1_9BACL</name>
<comment type="caution">
    <text evidence="4">The sequence shown here is derived from an EMBL/GenBank/DDBJ whole genome shotgun (WGS) entry which is preliminary data.</text>
</comment>
<protein>
    <submittedName>
        <fullName evidence="4">Acid phosphatase</fullName>
    </submittedName>
</protein>
<accession>A0ABQ4LCQ1</accession>
<gene>
    <name evidence="4" type="ORF">J21TS7_23980</name>
</gene>
<dbReference type="SUPFAM" id="SSF53649">
    <property type="entry name" value="Alkaline phosphatase-like"/>
    <property type="match status" value="1"/>
</dbReference>
<evidence type="ECO:0000256" key="2">
    <source>
        <dbReference type="SAM" id="MobiDB-lite"/>
    </source>
</evidence>
<keyword evidence="1" id="KW-0378">Hydrolase</keyword>
<feature type="chain" id="PRO_5046495270" evidence="3">
    <location>
        <begin position="23"/>
        <end position="306"/>
    </location>
</feature>
<feature type="region of interest" description="Disordered" evidence="2">
    <location>
        <begin position="28"/>
        <end position="56"/>
    </location>
</feature>
<dbReference type="PROSITE" id="PS51257">
    <property type="entry name" value="PROKAR_LIPOPROTEIN"/>
    <property type="match status" value="1"/>
</dbReference>
<dbReference type="Gene3D" id="3.40.720.10">
    <property type="entry name" value="Alkaline Phosphatase, subunit A"/>
    <property type="match status" value="1"/>
</dbReference>
<evidence type="ECO:0000256" key="1">
    <source>
        <dbReference type="ARBA" id="ARBA00022801"/>
    </source>
</evidence>
<reference evidence="4 5" key="1">
    <citation type="submission" date="2021-03" db="EMBL/GenBank/DDBJ databases">
        <title>Antimicrobial resistance genes in bacteria isolated from Japanese honey, and their potential for conferring macrolide and lincosamide resistance in the American foulbrood pathogen Paenibacillus larvae.</title>
        <authorList>
            <person name="Okamoto M."/>
            <person name="Kumagai M."/>
            <person name="Kanamori H."/>
            <person name="Takamatsu D."/>
        </authorList>
    </citation>
    <scope>NUCLEOTIDE SEQUENCE [LARGE SCALE GENOMIC DNA]</scope>
    <source>
        <strain evidence="4 5">J21TS7</strain>
    </source>
</reference>
<proteinExistence type="predicted"/>
<dbReference type="InterPro" id="IPR017850">
    <property type="entry name" value="Alkaline_phosphatase_core_sf"/>
</dbReference>
<organism evidence="4 5">
    <name type="scientific">Paenibacillus cineris</name>
    <dbReference type="NCBI Taxonomy" id="237530"/>
    <lineage>
        <taxon>Bacteria</taxon>
        <taxon>Bacillati</taxon>
        <taxon>Bacillota</taxon>
        <taxon>Bacilli</taxon>
        <taxon>Bacillales</taxon>
        <taxon>Paenibacillaceae</taxon>
        <taxon>Paenibacillus</taxon>
    </lineage>
</organism>
<dbReference type="EMBL" id="BORU01000001">
    <property type="protein sequence ID" value="GIO54080.1"/>
    <property type="molecule type" value="Genomic_DNA"/>
</dbReference>
<evidence type="ECO:0000256" key="3">
    <source>
        <dbReference type="SAM" id="SignalP"/>
    </source>
</evidence>
<dbReference type="Pfam" id="PF04185">
    <property type="entry name" value="Phosphoesterase"/>
    <property type="match status" value="1"/>
</dbReference>
<sequence>MLMHMRKFSILFVLLSILCSCAGPKGTGQAEAGERVSKPQTMKPVGQNAAQSGKTAKVPDHVVIVVEENHSRQNIIGNRAAPYMNSLTKQGAYFTESYANAHPSQPNYLILFSGSDQGVHNDSCGHTFTVPNLASELFKHKFTFAGYSEDLPSVGSTVCTNKSYGRKHSPWVNFTNIPKSANRRFTDFPADYTQLPTVSFVIPNLDHDMHDGTIQSADKWLKQNMGPYVEWAKSHNSVLILTWDEDDYGSRNHIPTIIVGDHIRQAVFDQNITHLNVLRTMEDLYGLSHLGRTSGSEPIRNLWKPS</sequence>
<evidence type="ECO:0000313" key="4">
    <source>
        <dbReference type="EMBL" id="GIO54080.1"/>
    </source>
</evidence>
<dbReference type="Proteomes" id="UP000676601">
    <property type="component" value="Unassembled WGS sequence"/>
</dbReference>
<keyword evidence="5" id="KW-1185">Reference proteome</keyword>
<dbReference type="InterPro" id="IPR007312">
    <property type="entry name" value="Phosphoesterase"/>
</dbReference>
<dbReference type="PANTHER" id="PTHR31956">
    <property type="entry name" value="NON-SPECIFIC PHOSPHOLIPASE C4-RELATED"/>
    <property type="match status" value="1"/>
</dbReference>
<feature type="signal peptide" evidence="3">
    <location>
        <begin position="1"/>
        <end position="22"/>
    </location>
</feature>
<evidence type="ECO:0000313" key="5">
    <source>
        <dbReference type="Proteomes" id="UP000676601"/>
    </source>
</evidence>